<sequence>MVKAGRQKYEELLVRDSENNPKRLHAYVRSKQSISNNITSLETVNCNIATDTGDMSPSLNNYFQSVFVLEPEGSMPGFESRTEAVCVIDLASLSIDILQQCLNNLDERKSTGYDGLHPRILSKCSATFAKPLSLIYKCSIATGVVPDLWKKLNVTPIFKK</sequence>
<dbReference type="RefSeq" id="XP_065645639.1">
    <property type="nucleotide sequence ID" value="XM_065789567.1"/>
</dbReference>
<protein>
    <submittedName>
        <fullName evidence="2">Uncharacterized protein LOC136076102</fullName>
    </submittedName>
</protein>
<dbReference type="Proteomes" id="UP001652625">
    <property type="component" value="Chromosome 02"/>
</dbReference>
<name>A0ABM4B9R3_HYDVU</name>
<keyword evidence="1" id="KW-1185">Reference proteome</keyword>
<reference evidence="2" key="2">
    <citation type="submission" date="2025-08" db="UniProtKB">
        <authorList>
            <consortium name="RefSeq"/>
        </authorList>
    </citation>
    <scope>IDENTIFICATION</scope>
</reference>
<evidence type="ECO:0000313" key="1">
    <source>
        <dbReference type="Proteomes" id="UP001652625"/>
    </source>
</evidence>
<dbReference type="GeneID" id="136076102"/>
<organism evidence="1 2">
    <name type="scientific">Hydra vulgaris</name>
    <name type="common">Hydra</name>
    <name type="synonym">Hydra attenuata</name>
    <dbReference type="NCBI Taxonomy" id="6087"/>
    <lineage>
        <taxon>Eukaryota</taxon>
        <taxon>Metazoa</taxon>
        <taxon>Cnidaria</taxon>
        <taxon>Hydrozoa</taxon>
        <taxon>Hydroidolina</taxon>
        <taxon>Anthoathecata</taxon>
        <taxon>Aplanulata</taxon>
        <taxon>Hydridae</taxon>
        <taxon>Hydra</taxon>
    </lineage>
</organism>
<dbReference type="PANTHER" id="PTHR33395:SF22">
    <property type="entry name" value="REVERSE TRANSCRIPTASE DOMAIN-CONTAINING PROTEIN"/>
    <property type="match status" value="1"/>
</dbReference>
<dbReference type="PANTHER" id="PTHR33395">
    <property type="entry name" value="TRANSCRIPTASE, PUTATIVE-RELATED-RELATED"/>
    <property type="match status" value="1"/>
</dbReference>
<evidence type="ECO:0000313" key="2">
    <source>
        <dbReference type="RefSeq" id="XP_065645639.1"/>
    </source>
</evidence>
<proteinExistence type="predicted"/>
<gene>
    <name evidence="2" type="primary">LOC136076102</name>
</gene>
<accession>A0ABM4B9R3</accession>
<reference evidence="1" key="1">
    <citation type="submission" date="2025-05" db="UniProtKB">
        <authorList>
            <consortium name="RefSeq"/>
        </authorList>
    </citation>
    <scope>NUCLEOTIDE SEQUENCE [LARGE SCALE GENOMIC DNA]</scope>
</reference>